<name>A0ABY4VZK2_9PROT</name>
<organism evidence="10 11">
    <name type="scientific">Sneathiella marina</name>
    <dbReference type="NCBI Taxonomy" id="2950108"/>
    <lineage>
        <taxon>Bacteria</taxon>
        <taxon>Pseudomonadati</taxon>
        <taxon>Pseudomonadota</taxon>
        <taxon>Alphaproteobacteria</taxon>
        <taxon>Sneathiellales</taxon>
        <taxon>Sneathiellaceae</taxon>
        <taxon>Sneathiella</taxon>
    </lineage>
</organism>
<feature type="transmembrane region" description="Helical" evidence="8">
    <location>
        <begin position="364"/>
        <end position="383"/>
    </location>
</feature>
<dbReference type="Pfam" id="PF07690">
    <property type="entry name" value="MFS_1"/>
    <property type="match status" value="2"/>
</dbReference>
<dbReference type="PANTHER" id="PTHR42718:SF9">
    <property type="entry name" value="MAJOR FACILITATOR SUPERFAMILY MULTIDRUG TRANSPORTER MFSC"/>
    <property type="match status" value="1"/>
</dbReference>
<evidence type="ECO:0000256" key="4">
    <source>
        <dbReference type="ARBA" id="ARBA00022475"/>
    </source>
</evidence>
<comment type="similarity">
    <text evidence="2">Belongs to the major facilitator superfamily. EmrB family.</text>
</comment>
<feature type="transmembrane region" description="Helical" evidence="8">
    <location>
        <begin position="403"/>
        <end position="420"/>
    </location>
</feature>
<feature type="transmembrane region" description="Helical" evidence="8">
    <location>
        <begin position="304"/>
        <end position="321"/>
    </location>
</feature>
<evidence type="ECO:0000256" key="6">
    <source>
        <dbReference type="ARBA" id="ARBA00022989"/>
    </source>
</evidence>
<evidence type="ECO:0000256" key="8">
    <source>
        <dbReference type="SAM" id="Phobius"/>
    </source>
</evidence>
<dbReference type="EMBL" id="CP098747">
    <property type="protein sequence ID" value="USG60328.1"/>
    <property type="molecule type" value="Genomic_DNA"/>
</dbReference>
<dbReference type="InterPro" id="IPR004638">
    <property type="entry name" value="EmrB-like"/>
</dbReference>
<evidence type="ECO:0000259" key="9">
    <source>
        <dbReference type="PROSITE" id="PS50850"/>
    </source>
</evidence>
<sequence>MFNVTDDNRKWWVLTALGTGAGLIMLDETVIGVALPTIRHDLGMTEIAAHWTVSIYLLVFAGLAAAAGKIGDLIGFRVLFTAGTALFGAASFLCGWAQTAEILLLARAIQGLGAAIIFPASVAMLSLVFPKEQRGMAIGILAATGTVFLAAGPLIGGALTDALSWRWVFWINAPITVIIISIISLSWVLPKNTTEGRPFDIRGFILMIFGLSLIVFALMQGASWGWTQIYIMSALICGALSLAVFYVIERRSEQPLIDVRLFHAASFSSANLILFAGQFSKLSLVVFGALFLQDKLNMSPFQSGLALLVCVAAFPVLSIPVGRLADHFDARNLVLGGLAFATLGMFSVAIATVAQSYLSLLPGLIIWGLGMPFCYAPTLRAMANSVPPEKQGEVSGVGVTSRLLGGTLGVALSSTVLMISGEFQSVFYLAAWVMLGALIFGWLAFDKSGKPKNT</sequence>
<feature type="domain" description="Major facilitator superfamily (MFS) profile" evidence="9">
    <location>
        <begin position="13"/>
        <end position="449"/>
    </location>
</feature>
<dbReference type="PANTHER" id="PTHR42718">
    <property type="entry name" value="MAJOR FACILITATOR SUPERFAMILY MULTIDRUG TRANSPORTER MFSC"/>
    <property type="match status" value="1"/>
</dbReference>
<feature type="transmembrane region" description="Helical" evidence="8">
    <location>
        <begin position="201"/>
        <end position="223"/>
    </location>
</feature>
<feature type="transmembrane region" description="Helical" evidence="8">
    <location>
        <begin position="229"/>
        <end position="248"/>
    </location>
</feature>
<dbReference type="RefSeq" id="WP_251933198.1">
    <property type="nucleotide sequence ID" value="NZ_CP098747.1"/>
</dbReference>
<evidence type="ECO:0000256" key="2">
    <source>
        <dbReference type="ARBA" id="ARBA00008537"/>
    </source>
</evidence>
<dbReference type="CDD" id="cd17321">
    <property type="entry name" value="MFS_MMR_MDR_like"/>
    <property type="match status" value="1"/>
</dbReference>
<dbReference type="NCBIfam" id="TIGR00711">
    <property type="entry name" value="efflux_EmrB"/>
    <property type="match status" value="1"/>
</dbReference>
<comment type="subcellular location">
    <subcellularLocation>
        <location evidence="1">Cell membrane</location>
        <topology evidence="1">Multi-pass membrane protein</topology>
    </subcellularLocation>
</comment>
<feature type="transmembrane region" description="Helical" evidence="8">
    <location>
        <begin position="78"/>
        <end position="98"/>
    </location>
</feature>
<protein>
    <submittedName>
        <fullName evidence="10">MFS transporter</fullName>
    </submittedName>
</protein>
<evidence type="ECO:0000256" key="5">
    <source>
        <dbReference type="ARBA" id="ARBA00022692"/>
    </source>
</evidence>
<accession>A0ABY4VZK2</accession>
<dbReference type="Gene3D" id="1.20.1250.20">
    <property type="entry name" value="MFS general substrate transporter like domains"/>
    <property type="match status" value="1"/>
</dbReference>
<feature type="transmembrane region" description="Helical" evidence="8">
    <location>
        <begin position="167"/>
        <end position="189"/>
    </location>
</feature>
<evidence type="ECO:0000256" key="7">
    <source>
        <dbReference type="ARBA" id="ARBA00023136"/>
    </source>
</evidence>
<evidence type="ECO:0000313" key="11">
    <source>
        <dbReference type="Proteomes" id="UP001056291"/>
    </source>
</evidence>
<keyword evidence="4" id="KW-1003">Cell membrane</keyword>
<feature type="transmembrane region" description="Helical" evidence="8">
    <location>
        <begin position="136"/>
        <end position="155"/>
    </location>
</feature>
<dbReference type="InterPro" id="IPR020846">
    <property type="entry name" value="MFS_dom"/>
</dbReference>
<evidence type="ECO:0000256" key="3">
    <source>
        <dbReference type="ARBA" id="ARBA00022448"/>
    </source>
</evidence>
<feature type="transmembrane region" description="Helical" evidence="8">
    <location>
        <begin position="333"/>
        <end position="358"/>
    </location>
</feature>
<feature type="transmembrane region" description="Helical" evidence="8">
    <location>
        <begin position="104"/>
        <end position="129"/>
    </location>
</feature>
<feature type="transmembrane region" description="Helical" evidence="8">
    <location>
        <begin position="426"/>
        <end position="445"/>
    </location>
</feature>
<keyword evidence="7 8" id="KW-0472">Membrane</keyword>
<feature type="transmembrane region" description="Helical" evidence="8">
    <location>
        <begin position="12"/>
        <end position="35"/>
    </location>
</feature>
<feature type="transmembrane region" description="Helical" evidence="8">
    <location>
        <begin position="47"/>
        <end position="66"/>
    </location>
</feature>
<keyword evidence="6 8" id="KW-1133">Transmembrane helix</keyword>
<evidence type="ECO:0000313" key="10">
    <source>
        <dbReference type="EMBL" id="USG60328.1"/>
    </source>
</evidence>
<keyword evidence="3" id="KW-0813">Transport</keyword>
<feature type="transmembrane region" description="Helical" evidence="8">
    <location>
        <begin position="269"/>
        <end position="292"/>
    </location>
</feature>
<dbReference type="InterPro" id="IPR011701">
    <property type="entry name" value="MFS"/>
</dbReference>
<dbReference type="InterPro" id="IPR036259">
    <property type="entry name" value="MFS_trans_sf"/>
</dbReference>
<gene>
    <name evidence="10" type="ORF">NBZ79_14245</name>
</gene>
<keyword evidence="5 8" id="KW-0812">Transmembrane</keyword>
<dbReference type="PROSITE" id="PS50850">
    <property type="entry name" value="MFS"/>
    <property type="match status" value="1"/>
</dbReference>
<dbReference type="SUPFAM" id="SSF103473">
    <property type="entry name" value="MFS general substrate transporter"/>
    <property type="match status" value="2"/>
</dbReference>
<dbReference type="Gene3D" id="1.20.1720.10">
    <property type="entry name" value="Multidrug resistance protein D"/>
    <property type="match status" value="1"/>
</dbReference>
<reference evidence="10" key="1">
    <citation type="submission" date="2022-06" db="EMBL/GenBank/DDBJ databases">
        <title>Sneathiella actinostolidae sp. nov., isolated from a sea anemonein the Western Pacific Ocean.</title>
        <authorList>
            <person name="Wei M.J."/>
        </authorList>
    </citation>
    <scope>NUCLEOTIDE SEQUENCE</scope>
    <source>
        <strain evidence="10">PHK-P5</strain>
    </source>
</reference>
<evidence type="ECO:0000256" key="1">
    <source>
        <dbReference type="ARBA" id="ARBA00004651"/>
    </source>
</evidence>
<dbReference type="Proteomes" id="UP001056291">
    <property type="component" value="Chromosome"/>
</dbReference>
<proteinExistence type="inferred from homology"/>
<keyword evidence="11" id="KW-1185">Reference proteome</keyword>